<comment type="caution">
    <text evidence="1">The sequence shown here is derived from an EMBL/GenBank/DDBJ whole genome shotgun (WGS) entry which is preliminary data.</text>
</comment>
<evidence type="ECO:0000313" key="2">
    <source>
        <dbReference type="Proteomes" id="UP001632037"/>
    </source>
</evidence>
<protein>
    <submittedName>
        <fullName evidence="1">Uncharacterized protein</fullName>
    </submittedName>
</protein>
<organism evidence="1 2">
    <name type="scientific">Phytophthora oleae</name>
    <dbReference type="NCBI Taxonomy" id="2107226"/>
    <lineage>
        <taxon>Eukaryota</taxon>
        <taxon>Sar</taxon>
        <taxon>Stramenopiles</taxon>
        <taxon>Oomycota</taxon>
        <taxon>Peronosporomycetes</taxon>
        <taxon>Peronosporales</taxon>
        <taxon>Peronosporaceae</taxon>
        <taxon>Phytophthora</taxon>
    </lineage>
</organism>
<name>A0ABD3FPG7_9STRA</name>
<accession>A0ABD3FPG7</accession>
<gene>
    <name evidence="1" type="ORF">V7S43_007853</name>
</gene>
<keyword evidence="2" id="KW-1185">Reference proteome</keyword>
<evidence type="ECO:0000313" key="1">
    <source>
        <dbReference type="EMBL" id="KAL3666904.1"/>
    </source>
</evidence>
<sequence>MSKIQAPFYYDNTDQRSNDGMRLDELTTAAIVLSSHAGGFGGVAFPAFLGELLFELGVSELDENLVVQLLRDVKNAGWTPIVPFLSSPNEE</sequence>
<reference evidence="1 2" key="1">
    <citation type="submission" date="2024-09" db="EMBL/GenBank/DDBJ databases">
        <title>Genome sequencing and assembly of Phytophthora oleae, isolate VK10A, causative agent of rot of olive drupes.</title>
        <authorList>
            <person name="Conti Taguali S."/>
            <person name="Riolo M."/>
            <person name="La Spada F."/>
            <person name="Cacciola S.O."/>
            <person name="Dionisio G."/>
        </authorList>
    </citation>
    <scope>NUCLEOTIDE SEQUENCE [LARGE SCALE GENOMIC DNA]</scope>
    <source>
        <strain evidence="1 2">VK10A</strain>
    </source>
</reference>
<proteinExistence type="predicted"/>
<dbReference type="Proteomes" id="UP001632037">
    <property type="component" value="Unassembled WGS sequence"/>
</dbReference>
<dbReference type="EMBL" id="JBIMZQ010000015">
    <property type="protein sequence ID" value="KAL3666904.1"/>
    <property type="molecule type" value="Genomic_DNA"/>
</dbReference>
<dbReference type="AlphaFoldDB" id="A0ABD3FPG7"/>